<dbReference type="InterPro" id="IPR000073">
    <property type="entry name" value="AB_hydrolase_1"/>
</dbReference>
<evidence type="ECO:0000259" key="1">
    <source>
        <dbReference type="Pfam" id="PF12697"/>
    </source>
</evidence>
<feature type="domain" description="AB hydrolase-1" evidence="1">
    <location>
        <begin position="26"/>
        <end position="253"/>
    </location>
</feature>
<dbReference type="PRINTS" id="PR00111">
    <property type="entry name" value="ABHYDROLASE"/>
</dbReference>
<dbReference type="GO" id="GO:0016020">
    <property type="term" value="C:membrane"/>
    <property type="evidence" value="ECO:0007669"/>
    <property type="project" value="TreeGrafter"/>
</dbReference>
<organism evidence="2">
    <name type="scientific">uncultured actinobacterium HF0770_13M05</name>
    <dbReference type="NCBI Taxonomy" id="723605"/>
    <lineage>
        <taxon>Bacteria</taxon>
        <taxon>Bacillati</taxon>
        <taxon>Actinomycetota</taxon>
        <taxon>Actinomycetes</taxon>
        <taxon>marine Actinobacteria clade</taxon>
        <taxon>environmental samples</taxon>
    </lineage>
</organism>
<dbReference type="PANTHER" id="PTHR43798:SF33">
    <property type="entry name" value="HYDROLASE, PUTATIVE (AFU_ORTHOLOGUE AFUA_2G14860)-RELATED"/>
    <property type="match status" value="1"/>
</dbReference>
<dbReference type="InterPro" id="IPR029058">
    <property type="entry name" value="AB_hydrolase_fold"/>
</dbReference>
<dbReference type="PANTHER" id="PTHR43798">
    <property type="entry name" value="MONOACYLGLYCEROL LIPASE"/>
    <property type="match status" value="1"/>
</dbReference>
<dbReference type="GO" id="GO:0003824">
    <property type="term" value="F:catalytic activity"/>
    <property type="evidence" value="ECO:0007669"/>
    <property type="project" value="UniProtKB-ARBA"/>
</dbReference>
<dbReference type="AlphaFoldDB" id="E7C748"/>
<dbReference type="SUPFAM" id="SSF53474">
    <property type="entry name" value="alpha/beta-Hydrolases"/>
    <property type="match status" value="1"/>
</dbReference>
<accession>E7C748</accession>
<dbReference type="Pfam" id="PF12697">
    <property type="entry name" value="Abhydrolase_6"/>
    <property type="match status" value="1"/>
</dbReference>
<protein>
    <recommendedName>
        <fullName evidence="1">AB hydrolase-1 domain-containing protein</fullName>
    </recommendedName>
</protein>
<proteinExistence type="predicted"/>
<reference evidence="2" key="1">
    <citation type="submission" date="2010-01" db="EMBL/GenBank/DDBJ databases">
        <title>Genome fragments of uncultured bacteria from the North Pacific subtropical Gyre.</title>
        <authorList>
            <person name="Pham V.D."/>
            <person name="Delong E.F."/>
        </authorList>
    </citation>
    <scope>NUCLEOTIDE SEQUENCE</scope>
</reference>
<sequence>MPETRSLTIRDREVRVLEEGRSDVPVVFLAGIGGVPAWTPFLEALAKNRRVIVPSLPGFPGATEFRHLDSLYDWVVHTLETLELLDEPTFDLIGSSVGGALASEIASLVETRIRRLVLIAPFGVFLEDDPAADIWAQVPGPKSIPNLVCSHPERWDAIWEMPTDGDEIEWSLLQTRSMEAAARFLFPFGNTGVTSRLHRIHNSTLLVRGAEDRVLPSAYNAVFAEGIEGPVRTIEIEDAGHLPEIDNPEMLVREINAFLLDQEN</sequence>
<evidence type="ECO:0000313" key="2">
    <source>
        <dbReference type="EMBL" id="ADI23272.1"/>
    </source>
</evidence>
<name>E7C748_9ACTN</name>
<dbReference type="Gene3D" id="3.40.50.1820">
    <property type="entry name" value="alpha/beta hydrolase"/>
    <property type="match status" value="1"/>
</dbReference>
<dbReference type="InterPro" id="IPR050266">
    <property type="entry name" value="AB_hydrolase_sf"/>
</dbReference>
<dbReference type="EMBL" id="GU568010">
    <property type="protein sequence ID" value="ADI23272.1"/>
    <property type="molecule type" value="Genomic_DNA"/>
</dbReference>